<proteinExistence type="predicted"/>
<name>A0ABU6UMS0_9FABA</name>
<reference evidence="1 2" key="1">
    <citation type="journal article" date="2023" name="Plants (Basel)">
        <title>Bridging the Gap: Combining Genomics and Transcriptomics Approaches to Understand Stylosanthes scabra, an Orphan Legume from the Brazilian Caatinga.</title>
        <authorList>
            <person name="Ferreira-Neto J.R.C."/>
            <person name="da Silva M.D."/>
            <person name="Binneck E."/>
            <person name="de Melo N.F."/>
            <person name="da Silva R.H."/>
            <person name="de Melo A.L.T.M."/>
            <person name="Pandolfi V."/>
            <person name="Bustamante F.O."/>
            <person name="Brasileiro-Vidal A.C."/>
            <person name="Benko-Iseppon A.M."/>
        </authorList>
    </citation>
    <scope>NUCLEOTIDE SEQUENCE [LARGE SCALE GENOMIC DNA]</scope>
    <source>
        <tissue evidence="1">Leaves</tissue>
    </source>
</reference>
<accession>A0ABU6UMS0</accession>
<gene>
    <name evidence="1" type="ORF">PIB30_055976</name>
</gene>
<dbReference type="EMBL" id="JASCZI010121271">
    <property type="protein sequence ID" value="MED6160938.1"/>
    <property type="molecule type" value="Genomic_DNA"/>
</dbReference>
<protein>
    <submittedName>
        <fullName evidence="1">Uncharacterized protein</fullName>
    </submittedName>
</protein>
<evidence type="ECO:0000313" key="2">
    <source>
        <dbReference type="Proteomes" id="UP001341840"/>
    </source>
</evidence>
<evidence type="ECO:0000313" key="1">
    <source>
        <dbReference type="EMBL" id="MED6160938.1"/>
    </source>
</evidence>
<sequence length="102" mass="11599">MVIAKLQIDHNSKRYDRQTVGQTMPPRIIPVQKPDCYGEVKAQDDAPDPRLNVATRNALVTSEITCGFWGERYRRILGGIYWQNLAFREGGKTLPAEFIIPP</sequence>
<dbReference type="Proteomes" id="UP001341840">
    <property type="component" value="Unassembled WGS sequence"/>
</dbReference>
<keyword evidence="2" id="KW-1185">Reference proteome</keyword>
<comment type="caution">
    <text evidence="1">The sequence shown here is derived from an EMBL/GenBank/DDBJ whole genome shotgun (WGS) entry which is preliminary data.</text>
</comment>
<organism evidence="1 2">
    <name type="scientific">Stylosanthes scabra</name>
    <dbReference type="NCBI Taxonomy" id="79078"/>
    <lineage>
        <taxon>Eukaryota</taxon>
        <taxon>Viridiplantae</taxon>
        <taxon>Streptophyta</taxon>
        <taxon>Embryophyta</taxon>
        <taxon>Tracheophyta</taxon>
        <taxon>Spermatophyta</taxon>
        <taxon>Magnoliopsida</taxon>
        <taxon>eudicotyledons</taxon>
        <taxon>Gunneridae</taxon>
        <taxon>Pentapetalae</taxon>
        <taxon>rosids</taxon>
        <taxon>fabids</taxon>
        <taxon>Fabales</taxon>
        <taxon>Fabaceae</taxon>
        <taxon>Papilionoideae</taxon>
        <taxon>50 kb inversion clade</taxon>
        <taxon>dalbergioids sensu lato</taxon>
        <taxon>Dalbergieae</taxon>
        <taxon>Pterocarpus clade</taxon>
        <taxon>Stylosanthes</taxon>
    </lineage>
</organism>